<name>A0ABT0Z5I5_9FLAO</name>
<keyword evidence="3" id="KW-1185">Reference proteome</keyword>
<dbReference type="SUPFAM" id="SSF55729">
    <property type="entry name" value="Acyl-CoA N-acyltransferases (Nat)"/>
    <property type="match status" value="1"/>
</dbReference>
<dbReference type="EMBL" id="JAMSCK010000005">
    <property type="protein sequence ID" value="MCM8570480.1"/>
    <property type="molecule type" value="Genomic_DNA"/>
</dbReference>
<dbReference type="Pfam" id="PF13527">
    <property type="entry name" value="Acetyltransf_9"/>
    <property type="match status" value="1"/>
</dbReference>
<gene>
    <name evidence="2" type="ORF">NE848_13885</name>
</gene>
<dbReference type="InterPro" id="IPR000182">
    <property type="entry name" value="GNAT_dom"/>
</dbReference>
<reference evidence="2" key="1">
    <citation type="submission" date="2022-06" db="EMBL/GenBank/DDBJ databases">
        <title>Gramella sediminis sp. nov., isolated from deep-sea sediment of the Indian Ocean.</title>
        <authorList>
            <person name="Yang L."/>
        </authorList>
    </citation>
    <scope>NUCLEOTIDE SEQUENCE</scope>
    <source>
        <strain evidence="2">HMD3159</strain>
    </source>
</reference>
<accession>A0ABT0Z5I5</accession>
<dbReference type="InterPro" id="IPR016181">
    <property type="entry name" value="Acyl_CoA_acyltransferase"/>
</dbReference>
<comment type="caution">
    <text evidence="2">The sequence shown here is derived from an EMBL/GenBank/DDBJ whole genome shotgun (WGS) entry which is preliminary data.</text>
</comment>
<dbReference type="Gene3D" id="3.40.630.30">
    <property type="match status" value="1"/>
</dbReference>
<dbReference type="PROSITE" id="PS51186">
    <property type="entry name" value="GNAT"/>
    <property type="match status" value="1"/>
</dbReference>
<evidence type="ECO:0000259" key="1">
    <source>
        <dbReference type="PROSITE" id="PS51186"/>
    </source>
</evidence>
<sequence>MIIREANSNDIPEIVKVLKASLGVDDLPLSEKIWSFKHIVNPFGASLVLVAEEDKRIVGVRAFMRWEWKKNNKVYKALRAVDTATLPEYQGRGIFKKLTLKAVEVAKVHGNNFIFNTPNEQSRPGYLKMGWKVVGKVNVALKPSISSFFSSVNKTDDYKINIHSEESIKELCDKWNEKWEGEDKLFTPKSREFLEWRYEKNPLRKYDVLATDDFYIASYIKKRKAIREFRISECIYRNETLVHSDLNKVLKRLAQRLGAHVISFAPEILPLDGLLIKGGYGPILTVRELNLMEPEFSCLLEIRNWNNSIGDLELF</sequence>
<feature type="domain" description="N-acetyltransferase" evidence="1">
    <location>
        <begin position="1"/>
        <end position="155"/>
    </location>
</feature>
<evidence type="ECO:0000313" key="3">
    <source>
        <dbReference type="Proteomes" id="UP001155077"/>
    </source>
</evidence>
<dbReference type="CDD" id="cd04301">
    <property type="entry name" value="NAT_SF"/>
    <property type="match status" value="1"/>
</dbReference>
<dbReference type="Proteomes" id="UP001155077">
    <property type="component" value="Unassembled WGS sequence"/>
</dbReference>
<protein>
    <submittedName>
        <fullName evidence="2">GNAT family N-acetyltransferase</fullName>
    </submittedName>
</protein>
<organism evidence="2 3">
    <name type="scientific">Gramella jeungdoensis</name>
    <dbReference type="NCBI Taxonomy" id="708091"/>
    <lineage>
        <taxon>Bacteria</taxon>
        <taxon>Pseudomonadati</taxon>
        <taxon>Bacteroidota</taxon>
        <taxon>Flavobacteriia</taxon>
        <taxon>Flavobacteriales</taxon>
        <taxon>Flavobacteriaceae</taxon>
        <taxon>Christiangramia</taxon>
    </lineage>
</organism>
<evidence type="ECO:0000313" key="2">
    <source>
        <dbReference type="EMBL" id="MCM8570480.1"/>
    </source>
</evidence>
<dbReference type="RefSeq" id="WP_252114645.1">
    <property type="nucleotide sequence ID" value="NZ_JAMSCK010000005.1"/>
</dbReference>
<proteinExistence type="predicted"/>